<reference evidence="3" key="1">
    <citation type="submission" date="2018-12" db="EMBL/GenBank/DDBJ databases">
        <title>Complete genome sequence of Roseovarius sp. MME-070.</title>
        <authorList>
            <person name="Nam Y.-D."/>
            <person name="Kang J."/>
            <person name="Chung W.-H."/>
            <person name="Park Y.S."/>
        </authorList>
    </citation>
    <scope>NUCLEOTIDE SEQUENCE [LARGE SCALE GENOMIC DNA]</scope>
    <source>
        <strain evidence="3">MME-070</strain>
    </source>
</reference>
<dbReference type="OrthoDB" id="7961152at2"/>
<evidence type="ECO:0000313" key="2">
    <source>
        <dbReference type="EMBL" id="QGX99177.1"/>
    </source>
</evidence>
<dbReference type="Proteomes" id="UP000428330">
    <property type="component" value="Chromosome"/>
</dbReference>
<gene>
    <name evidence="2" type="ORF">EI983_13235</name>
</gene>
<sequence>MTNVTFKKHADLVDRMANTLGVDLEEVMMEGRMTMDQLGDAVLSCTGCSCPGDCETWLAARQGSADEAPDYCRNADMLVRLREGKTA</sequence>
<accession>A0A6I6IUK4</accession>
<dbReference type="InterPro" id="IPR045601">
    <property type="entry name" value="DUF6455"/>
</dbReference>
<dbReference type="Pfam" id="PF20056">
    <property type="entry name" value="DUF6455"/>
    <property type="match status" value="1"/>
</dbReference>
<evidence type="ECO:0000259" key="1">
    <source>
        <dbReference type="Pfam" id="PF20056"/>
    </source>
</evidence>
<keyword evidence="3" id="KW-1185">Reference proteome</keyword>
<protein>
    <recommendedName>
        <fullName evidence="1">DUF6455 domain-containing protein</fullName>
    </recommendedName>
</protein>
<name>A0A6I6IUK4_9RHOB</name>
<organism evidence="2 3">
    <name type="scientific">Roseovarius faecimaris</name>
    <dbReference type="NCBI Taxonomy" id="2494550"/>
    <lineage>
        <taxon>Bacteria</taxon>
        <taxon>Pseudomonadati</taxon>
        <taxon>Pseudomonadota</taxon>
        <taxon>Alphaproteobacteria</taxon>
        <taxon>Rhodobacterales</taxon>
        <taxon>Roseobacteraceae</taxon>
        <taxon>Roseovarius</taxon>
    </lineage>
</organism>
<feature type="domain" description="DUF6455" evidence="1">
    <location>
        <begin position="5"/>
        <end position="83"/>
    </location>
</feature>
<evidence type="ECO:0000313" key="3">
    <source>
        <dbReference type="Proteomes" id="UP000428330"/>
    </source>
</evidence>
<dbReference type="AlphaFoldDB" id="A0A6I6IUK4"/>
<proteinExistence type="predicted"/>
<dbReference type="EMBL" id="CP034348">
    <property type="protein sequence ID" value="QGX99177.1"/>
    <property type="molecule type" value="Genomic_DNA"/>
</dbReference>
<dbReference type="KEGG" id="rom:EI983_13235"/>
<dbReference type="RefSeq" id="WP_157707859.1">
    <property type="nucleotide sequence ID" value="NZ_CP034348.1"/>
</dbReference>